<name>A0A1E8PMU8_9BURK</name>
<dbReference type="InterPro" id="IPR036568">
    <property type="entry name" value="GGCT-like_sf"/>
</dbReference>
<dbReference type="GO" id="GO:0006751">
    <property type="term" value="P:glutathione catabolic process"/>
    <property type="evidence" value="ECO:0007669"/>
    <property type="project" value="InterPro"/>
</dbReference>
<organism evidence="3 4">
    <name type="scientific">Janthinobacterium lividum</name>
    <dbReference type="NCBI Taxonomy" id="29581"/>
    <lineage>
        <taxon>Bacteria</taxon>
        <taxon>Pseudomonadati</taxon>
        <taxon>Pseudomonadota</taxon>
        <taxon>Betaproteobacteria</taxon>
        <taxon>Burkholderiales</taxon>
        <taxon>Oxalobacteraceae</taxon>
        <taxon>Janthinobacterium</taxon>
    </lineage>
</organism>
<dbReference type="PANTHER" id="PTHR12192:SF2">
    <property type="entry name" value="GLUTATHIONE-SPECIFIC GAMMA-GLUTAMYLCYCLOTRANSFERASE 2"/>
    <property type="match status" value="1"/>
</dbReference>
<dbReference type="InterPro" id="IPR006840">
    <property type="entry name" value="ChaC"/>
</dbReference>
<dbReference type="GO" id="GO:0016740">
    <property type="term" value="F:transferase activity"/>
    <property type="evidence" value="ECO:0007669"/>
    <property type="project" value="UniProtKB-KW"/>
</dbReference>
<gene>
    <name evidence="3" type="ORF">BA896_017340</name>
</gene>
<evidence type="ECO:0000313" key="4">
    <source>
        <dbReference type="Proteomes" id="UP000092634"/>
    </source>
</evidence>
<protein>
    <recommendedName>
        <fullName evidence="1">glutathione-specific gamma-glutamylcyclotransferase</fullName>
        <ecNumber evidence="1">4.3.2.7</ecNumber>
    </recommendedName>
</protein>
<reference evidence="3 4" key="1">
    <citation type="submission" date="2016-10" db="EMBL/GenBank/DDBJ databases">
        <title>Updated version of Genome Assembly of Janthinobacterium lividum ERGS5:01.</title>
        <authorList>
            <person name="Kumar R."/>
            <person name="Acharya V."/>
            <person name="Singh D."/>
        </authorList>
    </citation>
    <scope>NUCLEOTIDE SEQUENCE [LARGE SCALE GENOMIC DNA]</scope>
    <source>
        <strain evidence="3 4">ERGS5:01</strain>
    </source>
</reference>
<evidence type="ECO:0000256" key="2">
    <source>
        <dbReference type="ARBA" id="ARBA00023239"/>
    </source>
</evidence>
<dbReference type="Gene3D" id="3.10.490.10">
    <property type="entry name" value="Gamma-glutamyl cyclotransferase-like"/>
    <property type="match status" value="1"/>
</dbReference>
<dbReference type="InterPro" id="IPR013024">
    <property type="entry name" value="GGCT-like"/>
</dbReference>
<dbReference type="Pfam" id="PF04752">
    <property type="entry name" value="ChaC"/>
    <property type="match status" value="1"/>
</dbReference>
<keyword evidence="3" id="KW-0808">Transferase</keyword>
<comment type="caution">
    <text evidence="3">The sequence shown here is derived from an EMBL/GenBank/DDBJ whole genome shotgun (WGS) entry which is preliminary data.</text>
</comment>
<dbReference type="AlphaFoldDB" id="A0A1E8PMU8"/>
<keyword evidence="2" id="KW-0456">Lyase</keyword>
<dbReference type="GO" id="GO:0061928">
    <property type="term" value="F:glutathione specific gamma-glutamylcyclotransferase activity"/>
    <property type="evidence" value="ECO:0007669"/>
    <property type="project" value="UniProtKB-EC"/>
</dbReference>
<evidence type="ECO:0000256" key="1">
    <source>
        <dbReference type="ARBA" id="ARBA00012344"/>
    </source>
</evidence>
<evidence type="ECO:0000313" key="3">
    <source>
        <dbReference type="EMBL" id="OFJ47551.1"/>
    </source>
</evidence>
<dbReference type="CDD" id="cd06661">
    <property type="entry name" value="GGCT_like"/>
    <property type="match status" value="1"/>
</dbReference>
<dbReference type="GO" id="GO:0005737">
    <property type="term" value="C:cytoplasm"/>
    <property type="evidence" value="ECO:0007669"/>
    <property type="project" value="TreeGrafter"/>
</dbReference>
<proteinExistence type="predicted"/>
<dbReference type="EC" id="4.3.2.7" evidence="1"/>
<accession>A0A1E8PMU8</accession>
<dbReference type="SUPFAM" id="SSF110857">
    <property type="entry name" value="Gamma-glutamyl cyclotransferase-like"/>
    <property type="match status" value="1"/>
</dbReference>
<dbReference type="EMBL" id="MAQB02000006">
    <property type="protein sequence ID" value="OFJ47551.1"/>
    <property type="molecule type" value="Genomic_DNA"/>
</dbReference>
<sequence>MTQPDQYHLSPIDAATIAINQRMHRFDGREQVWLFGYGSLIYKADFAYLERRPASIAGWTRRFWQGSHDHRGTPMAPGRVATIVPQAGAICDGMAYLITPEVFAHLDHREKNGYLRLASEISFDDGSKADGLVYIANEENAAFLGAASELDIARQIARSNGPSGPNSEYLLHLAMALRELGKSDPHVFAIEQHLAQLQDHATAPSGA</sequence>
<dbReference type="PANTHER" id="PTHR12192">
    <property type="entry name" value="CATION TRANSPORT PROTEIN CHAC-RELATED"/>
    <property type="match status" value="1"/>
</dbReference>
<dbReference type="Proteomes" id="UP000092634">
    <property type="component" value="Unassembled WGS sequence"/>
</dbReference>